<evidence type="ECO:0000313" key="8">
    <source>
        <dbReference type="EMBL" id="NJC26840.1"/>
    </source>
</evidence>
<comment type="caution">
    <text evidence="8">The sequence shown here is derived from an EMBL/GenBank/DDBJ whole genome shotgun (WGS) entry which is preliminary data.</text>
</comment>
<keyword evidence="2" id="KW-1003">Cell membrane</keyword>
<dbReference type="EMBL" id="JAATJH010000003">
    <property type="protein sequence ID" value="NJC26840.1"/>
    <property type="molecule type" value="Genomic_DNA"/>
</dbReference>
<feature type="transmembrane region" description="Helical" evidence="6">
    <location>
        <begin position="17"/>
        <end position="38"/>
    </location>
</feature>
<dbReference type="PANTHER" id="PTHR36115">
    <property type="entry name" value="PROLINE-RICH ANTIGEN HOMOLOG-RELATED"/>
    <property type="match status" value="1"/>
</dbReference>
<evidence type="ECO:0000256" key="2">
    <source>
        <dbReference type="ARBA" id="ARBA00022475"/>
    </source>
</evidence>
<keyword evidence="3 6" id="KW-0812">Transmembrane</keyword>
<gene>
    <name evidence="8" type="ORF">GGR27_002350</name>
</gene>
<evidence type="ECO:0000259" key="7">
    <source>
        <dbReference type="Pfam" id="PF06271"/>
    </source>
</evidence>
<feature type="transmembrane region" description="Helical" evidence="6">
    <location>
        <begin position="44"/>
        <end position="61"/>
    </location>
</feature>
<sequence length="185" mass="20733">MQPNPTTYAPASFFRRALAYFIDSILIGLATAPAYYFLIYEGSLYAGIAIIVVGGAYKPLMEARYGWTLGKLSQRIQIVDVVTGVKPDLNQSLLRYLPWAIGVLTGILVTIRVFEQPDFDEVKDIFQYVEAMQKSSLSENFFVRNVSSLPIFSSVWMISDPLRQTLHDKLAKTLVVAMPEESVTP</sequence>
<evidence type="ECO:0000256" key="1">
    <source>
        <dbReference type="ARBA" id="ARBA00004651"/>
    </source>
</evidence>
<feature type="domain" description="RDD" evidence="7">
    <location>
        <begin position="11"/>
        <end position="172"/>
    </location>
</feature>
<dbReference type="Proteomes" id="UP000770785">
    <property type="component" value="Unassembled WGS sequence"/>
</dbReference>
<evidence type="ECO:0000256" key="3">
    <source>
        <dbReference type="ARBA" id="ARBA00022692"/>
    </source>
</evidence>
<accession>A0ABX0XCP5</accession>
<dbReference type="InterPro" id="IPR051791">
    <property type="entry name" value="Pra-immunoreactive"/>
</dbReference>
<evidence type="ECO:0000256" key="6">
    <source>
        <dbReference type="SAM" id="Phobius"/>
    </source>
</evidence>
<feature type="transmembrane region" description="Helical" evidence="6">
    <location>
        <begin position="96"/>
        <end position="114"/>
    </location>
</feature>
<dbReference type="InterPro" id="IPR010432">
    <property type="entry name" value="RDD"/>
</dbReference>
<name>A0ABX0XCP5_9BACT</name>
<protein>
    <submittedName>
        <fullName evidence="8">RDD family membrane protein YckC</fullName>
    </submittedName>
</protein>
<keyword evidence="5 6" id="KW-0472">Membrane</keyword>
<keyword evidence="4 6" id="KW-1133">Transmembrane helix</keyword>
<dbReference type="RefSeq" id="WP_168037598.1">
    <property type="nucleotide sequence ID" value="NZ_JAATJH010000003.1"/>
</dbReference>
<evidence type="ECO:0000256" key="5">
    <source>
        <dbReference type="ARBA" id="ARBA00023136"/>
    </source>
</evidence>
<comment type="subcellular location">
    <subcellularLocation>
        <location evidence="1">Cell membrane</location>
        <topology evidence="1">Multi-pass membrane protein</topology>
    </subcellularLocation>
</comment>
<proteinExistence type="predicted"/>
<reference evidence="8 9" key="1">
    <citation type="submission" date="2020-03" db="EMBL/GenBank/DDBJ databases">
        <title>Genomic Encyclopedia of Type Strains, Phase IV (KMG-IV): sequencing the most valuable type-strain genomes for metagenomic binning, comparative biology and taxonomic classification.</title>
        <authorList>
            <person name="Goeker M."/>
        </authorList>
    </citation>
    <scope>NUCLEOTIDE SEQUENCE [LARGE SCALE GENOMIC DNA]</scope>
    <source>
        <strain evidence="8 9">DSM 105096</strain>
    </source>
</reference>
<dbReference type="Pfam" id="PF06271">
    <property type="entry name" value="RDD"/>
    <property type="match status" value="1"/>
</dbReference>
<organism evidence="8 9">
    <name type="scientific">Neolewinella antarctica</name>
    <dbReference type="NCBI Taxonomy" id="442734"/>
    <lineage>
        <taxon>Bacteria</taxon>
        <taxon>Pseudomonadati</taxon>
        <taxon>Bacteroidota</taxon>
        <taxon>Saprospiria</taxon>
        <taxon>Saprospirales</taxon>
        <taxon>Lewinellaceae</taxon>
        <taxon>Neolewinella</taxon>
    </lineage>
</organism>
<evidence type="ECO:0000256" key="4">
    <source>
        <dbReference type="ARBA" id="ARBA00022989"/>
    </source>
</evidence>
<keyword evidence="9" id="KW-1185">Reference proteome</keyword>
<evidence type="ECO:0000313" key="9">
    <source>
        <dbReference type="Proteomes" id="UP000770785"/>
    </source>
</evidence>